<name>A0ABW5BEV8_9PROT</name>
<accession>A0ABW5BEV8</accession>
<evidence type="ECO:0000313" key="2">
    <source>
        <dbReference type="EMBL" id="MFD2204632.1"/>
    </source>
</evidence>
<comment type="caution">
    <text evidence="2">The sequence shown here is derived from an EMBL/GenBank/DDBJ whole genome shotgun (WGS) entry which is preliminary data.</text>
</comment>
<dbReference type="Pfam" id="PF06764">
    <property type="entry name" value="DUF1223"/>
    <property type="match status" value="1"/>
</dbReference>
<keyword evidence="1" id="KW-0812">Transmembrane</keyword>
<evidence type="ECO:0000256" key="1">
    <source>
        <dbReference type="SAM" id="Phobius"/>
    </source>
</evidence>
<reference evidence="3" key="1">
    <citation type="journal article" date="2019" name="Int. J. Syst. Evol. Microbiol.">
        <title>The Global Catalogue of Microorganisms (GCM) 10K type strain sequencing project: providing services to taxonomists for standard genome sequencing and annotation.</title>
        <authorList>
            <consortium name="The Broad Institute Genomics Platform"/>
            <consortium name="The Broad Institute Genome Sequencing Center for Infectious Disease"/>
            <person name="Wu L."/>
            <person name="Ma J."/>
        </authorList>
    </citation>
    <scope>NUCLEOTIDE SEQUENCE [LARGE SCALE GENOMIC DNA]</scope>
    <source>
        <strain evidence="3">CGMCC 4.7192</strain>
    </source>
</reference>
<organism evidence="2 3">
    <name type="scientific">Kiloniella antarctica</name>
    <dbReference type="NCBI Taxonomy" id="1550907"/>
    <lineage>
        <taxon>Bacteria</taxon>
        <taxon>Pseudomonadati</taxon>
        <taxon>Pseudomonadota</taxon>
        <taxon>Alphaproteobacteria</taxon>
        <taxon>Rhodospirillales</taxon>
        <taxon>Kiloniellaceae</taxon>
        <taxon>Kiloniella</taxon>
    </lineage>
</organism>
<keyword evidence="1" id="KW-0472">Membrane</keyword>
<dbReference type="SUPFAM" id="SSF52833">
    <property type="entry name" value="Thioredoxin-like"/>
    <property type="match status" value="1"/>
</dbReference>
<keyword evidence="1" id="KW-1133">Transmembrane helix</keyword>
<protein>
    <submittedName>
        <fullName evidence="2">DUF1223 domain-containing protein</fullName>
    </submittedName>
</protein>
<feature type="transmembrane region" description="Helical" evidence="1">
    <location>
        <begin position="12"/>
        <end position="31"/>
    </location>
</feature>
<keyword evidence="3" id="KW-1185">Reference proteome</keyword>
<evidence type="ECO:0000313" key="3">
    <source>
        <dbReference type="Proteomes" id="UP001597294"/>
    </source>
</evidence>
<dbReference type="EMBL" id="JBHUII010000001">
    <property type="protein sequence ID" value="MFD2204632.1"/>
    <property type="molecule type" value="Genomic_DNA"/>
</dbReference>
<dbReference type="InterPro" id="IPR010634">
    <property type="entry name" value="DUF1223"/>
</dbReference>
<dbReference type="InterPro" id="IPR036249">
    <property type="entry name" value="Thioredoxin-like_sf"/>
</dbReference>
<dbReference type="PANTHER" id="PTHR36057">
    <property type="match status" value="1"/>
</dbReference>
<gene>
    <name evidence="2" type="ORF">ACFSKO_03375</name>
</gene>
<sequence length="282" mass="30359">MRNTFKFLRLPVVKIAAVIVGLSFGWAYMAISGPASEVVEAAEKRLAQGQLVKGAAELAGLSKSAPVVLELFTSQGCSSCPPADALLSELADQPGVIALSYHVDYWDYIGWKDPFSSEASTIRQRTYGKELALRYVYTPQIVIDGRRELVGSRRGEVLVEIEEAAKAGKAVTIAISGDVGNAPTIDFSGALHLGGTATLWVAVFDEQHETEIQRGENKGLFMVNKHVVREFEQAALWNGIDTSLSFNFKDLNITPGDGYALILQDGLGGTVIGAVIQDKANN</sequence>
<dbReference type="PANTHER" id="PTHR36057:SF1">
    <property type="entry name" value="LIPOPROTEIN LIPID ATTACHMENT SITE-LIKE PROTEIN, PUTATIVE (DUF1223)-RELATED"/>
    <property type="match status" value="1"/>
</dbReference>
<proteinExistence type="predicted"/>
<dbReference type="RefSeq" id="WP_380248408.1">
    <property type="nucleotide sequence ID" value="NZ_JBHUII010000001.1"/>
</dbReference>
<dbReference type="Proteomes" id="UP001597294">
    <property type="component" value="Unassembled WGS sequence"/>
</dbReference>